<feature type="region of interest" description="Disordered" evidence="1">
    <location>
        <begin position="65"/>
        <end position="156"/>
    </location>
</feature>
<accession>A0AAW2AZ26</accession>
<sequence length="173" mass="19599">MDSIGKNIDPEKLFPRQRVLALHCRNTERALELLTKEELGRCAGLHSDGVRIFAKAIKDVALGHFPTGYRGTKRNQMRMQPFDPSGPSPHSRPPQDLRRRPTTSRWSHRQQERRPHAEAPPQRHPPGPPQQTPTYAQVVSRQQPPSSSAHELSSSDVGEIKRLLSLLCNKMLK</sequence>
<organism evidence="2 3">
    <name type="scientific">Culter alburnus</name>
    <name type="common">Topmouth culter</name>
    <dbReference type="NCBI Taxonomy" id="194366"/>
    <lineage>
        <taxon>Eukaryota</taxon>
        <taxon>Metazoa</taxon>
        <taxon>Chordata</taxon>
        <taxon>Craniata</taxon>
        <taxon>Vertebrata</taxon>
        <taxon>Euteleostomi</taxon>
        <taxon>Actinopterygii</taxon>
        <taxon>Neopterygii</taxon>
        <taxon>Teleostei</taxon>
        <taxon>Ostariophysi</taxon>
        <taxon>Cypriniformes</taxon>
        <taxon>Xenocyprididae</taxon>
        <taxon>Xenocypridinae</taxon>
        <taxon>Culter</taxon>
    </lineage>
</organism>
<comment type="caution">
    <text evidence="2">The sequence shown here is derived from an EMBL/GenBank/DDBJ whole genome shotgun (WGS) entry which is preliminary data.</text>
</comment>
<feature type="compositionally biased region" description="Pro residues" evidence="1">
    <location>
        <begin position="122"/>
        <end position="131"/>
    </location>
</feature>
<evidence type="ECO:0000256" key="1">
    <source>
        <dbReference type="SAM" id="MobiDB-lite"/>
    </source>
</evidence>
<dbReference type="Proteomes" id="UP001479290">
    <property type="component" value="Unassembled WGS sequence"/>
</dbReference>
<keyword evidence="3" id="KW-1185">Reference proteome</keyword>
<reference evidence="2 3" key="1">
    <citation type="submission" date="2024-05" db="EMBL/GenBank/DDBJ databases">
        <title>A high-quality chromosomal-level genome assembly of Topmouth culter (Culter alburnus).</title>
        <authorList>
            <person name="Zhao H."/>
        </authorList>
    </citation>
    <scope>NUCLEOTIDE SEQUENCE [LARGE SCALE GENOMIC DNA]</scope>
    <source>
        <strain evidence="2">CATC2023</strain>
        <tissue evidence="2">Muscle</tissue>
    </source>
</reference>
<evidence type="ECO:0000313" key="3">
    <source>
        <dbReference type="Proteomes" id="UP001479290"/>
    </source>
</evidence>
<dbReference type="EMBL" id="JAWDJR010000003">
    <property type="protein sequence ID" value="KAK9978807.1"/>
    <property type="molecule type" value="Genomic_DNA"/>
</dbReference>
<proteinExistence type="predicted"/>
<dbReference type="AlphaFoldDB" id="A0AAW2AZ26"/>
<evidence type="ECO:0000313" key="2">
    <source>
        <dbReference type="EMBL" id="KAK9978807.1"/>
    </source>
</evidence>
<feature type="compositionally biased region" description="Low complexity" evidence="1">
    <location>
        <begin position="137"/>
        <end position="155"/>
    </location>
</feature>
<name>A0AAW2AZ26_CULAL</name>
<gene>
    <name evidence="2" type="ORF">ABG768_020545</name>
</gene>
<protein>
    <submittedName>
        <fullName evidence="2">Uncharacterized protein</fullName>
    </submittedName>
</protein>